<dbReference type="PANTHER" id="PTHR34290:SF2">
    <property type="entry name" value="OS04G0668800 PROTEIN"/>
    <property type="match status" value="1"/>
</dbReference>
<dbReference type="GO" id="GO:0015035">
    <property type="term" value="F:protein-disulfide reductase activity"/>
    <property type="evidence" value="ECO:0007669"/>
    <property type="project" value="InterPro"/>
</dbReference>
<name>A0A2A2I126_9GAMM</name>
<protein>
    <submittedName>
        <fullName evidence="1">Thiol-disulfide oxidoreductase</fullName>
    </submittedName>
</protein>
<dbReference type="EMBL" id="NMPM01000049">
    <property type="protein sequence ID" value="PAV25731.1"/>
    <property type="molecule type" value="Genomic_DNA"/>
</dbReference>
<proteinExistence type="predicted"/>
<organism evidence="1 2">
    <name type="scientific">Tamilnaduibacter salinus</name>
    <dbReference type="NCBI Taxonomy" id="1484056"/>
    <lineage>
        <taxon>Bacteria</taxon>
        <taxon>Pseudomonadati</taxon>
        <taxon>Pseudomonadota</taxon>
        <taxon>Gammaproteobacteria</taxon>
        <taxon>Pseudomonadales</taxon>
        <taxon>Marinobacteraceae</taxon>
        <taxon>Tamilnaduibacter</taxon>
    </lineage>
</organism>
<keyword evidence="2" id="KW-1185">Reference proteome</keyword>
<comment type="caution">
    <text evidence="1">The sequence shown here is derived from an EMBL/GenBank/DDBJ whole genome shotgun (WGS) entry which is preliminary data.</text>
</comment>
<reference evidence="1 2" key="1">
    <citation type="submission" date="2017-07" db="EMBL/GenBank/DDBJ databases">
        <title>Tamlnaduibacter salinus (Mi-7) genome sequencing.</title>
        <authorList>
            <person name="Verma A."/>
            <person name="Krishnamurthi S."/>
        </authorList>
    </citation>
    <scope>NUCLEOTIDE SEQUENCE [LARGE SCALE GENOMIC DNA]</scope>
    <source>
        <strain evidence="1 2">Mi-7</strain>
    </source>
</reference>
<dbReference type="PANTHER" id="PTHR34290">
    <property type="entry name" value="SI:CH73-390P7.2"/>
    <property type="match status" value="1"/>
</dbReference>
<sequence>MTAHHDPLIVFYDGDCPGCVSDRRRYEWLAGRAGDSVTWFDITDQDETLRARGIDPLRALQELHVQDADGVIHSEMDAYILLMRRVPVLKPLAVVISLPIIRPALARWYHAWVERRLRRRGVLSDG</sequence>
<gene>
    <name evidence="1" type="ORF">CF392_09375</name>
</gene>
<evidence type="ECO:0000313" key="1">
    <source>
        <dbReference type="EMBL" id="PAV25731.1"/>
    </source>
</evidence>
<dbReference type="InterPro" id="IPR044691">
    <property type="entry name" value="DCC1_Trx"/>
</dbReference>
<evidence type="ECO:0000313" key="2">
    <source>
        <dbReference type="Proteomes" id="UP000218332"/>
    </source>
</evidence>
<dbReference type="Pfam" id="PF04134">
    <property type="entry name" value="DCC1-like"/>
    <property type="match status" value="1"/>
</dbReference>
<dbReference type="Proteomes" id="UP000218332">
    <property type="component" value="Unassembled WGS sequence"/>
</dbReference>
<dbReference type="AlphaFoldDB" id="A0A2A2I126"/>
<dbReference type="InterPro" id="IPR007263">
    <property type="entry name" value="DCC1-like"/>
</dbReference>
<dbReference type="RefSeq" id="WP_095611198.1">
    <property type="nucleotide sequence ID" value="NZ_NMPM01000049.1"/>
</dbReference>
<accession>A0A2A2I126</accession>